<evidence type="ECO:0000256" key="1">
    <source>
        <dbReference type="SAM" id="MobiDB-lite"/>
    </source>
</evidence>
<evidence type="ECO:0000313" key="2">
    <source>
        <dbReference type="EMBL" id="KLK93930.1"/>
    </source>
</evidence>
<evidence type="ECO:0008006" key="4">
    <source>
        <dbReference type="Google" id="ProtNLM"/>
    </source>
</evidence>
<feature type="region of interest" description="Disordered" evidence="1">
    <location>
        <begin position="225"/>
        <end position="246"/>
    </location>
</feature>
<dbReference type="EMBL" id="LCYG01000016">
    <property type="protein sequence ID" value="KLK93930.1"/>
    <property type="molecule type" value="Genomic_DNA"/>
</dbReference>
<accession>A0A0H1RFG1</accession>
<gene>
    <name evidence="2" type="ORF">AA309_05460</name>
</gene>
<dbReference type="Proteomes" id="UP000035489">
    <property type="component" value="Unassembled WGS sequence"/>
</dbReference>
<name>A0A0H1RFG1_9HYPH</name>
<sequence>MAACNTVDRRNGLGPVLDAAAVERASDNRTRLLSALAQDAYVSLDGSPDWHLVAEAGFNFIDDECRAYFSELFLLERRKERAKAVLGSFGQTTAAIAAITGASAVSLGVIAQAFGFGVTATELAAGSYLYRLPPATTEEYVNKLQQAFRDGAAATRARTPTAAYHLIQQYLDLCRPPRIEAEIAKQISSTTALPVRRGPGSFSVETVNLGRLPITRRDLPDVLISDPVKPLPRARTAPPPPPEDTRLTQTEQQMLSSEIEAIQVALCVAPATGRLGPVGSPTRVAIRNFFAGTGALSPPQTVDREVRVALNKATNEVPSCSGTGFKNSYEVGAYGVPAASRADRIKEFQRGLNDKLRREGMPVVAETGKFDRETRAAIANLRQKIRSSTHLGDQVDASFEEVIRP</sequence>
<proteinExistence type="predicted"/>
<keyword evidence="3" id="KW-1185">Reference proteome</keyword>
<dbReference type="PATRIC" id="fig|1225564.3.peg.1557"/>
<evidence type="ECO:0000313" key="3">
    <source>
        <dbReference type="Proteomes" id="UP000035489"/>
    </source>
</evidence>
<organism evidence="2 3">
    <name type="scientific">Microvirga vignae</name>
    <dbReference type="NCBI Taxonomy" id="1225564"/>
    <lineage>
        <taxon>Bacteria</taxon>
        <taxon>Pseudomonadati</taxon>
        <taxon>Pseudomonadota</taxon>
        <taxon>Alphaproteobacteria</taxon>
        <taxon>Hyphomicrobiales</taxon>
        <taxon>Methylobacteriaceae</taxon>
        <taxon>Microvirga</taxon>
    </lineage>
</organism>
<reference evidence="2 3" key="1">
    <citation type="submission" date="2015-05" db="EMBL/GenBank/DDBJ databases">
        <title>Draft genome sequence of Microvirga vignae strain BR3299, a novel nitrogen fixing bacteria isolated from Brazil semi-aired region.</title>
        <authorList>
            <person name="Zilli J.E."/>
            <person name="Passos S.R."/>
            <person name="Leite J."/>
            <person name="Baldani J.I."/>
            <person name="Xavier G.R."/>
            <person name="Rumjaneck N.G."/>
            <person name="Simoes-Araujo J.L."/>
        </authorList>
    </citation>
    <scope>NUCLEOTIDE SEQUENCE [LARGE SCALE GENOMIC DNA]</scope>
    <source>
        <strain evidence="2 3">BR3299</strain>
    </source>
</reference>
<dbReference type="AlphaFoldDB" id="A0A0H1RFG1"/>
<protein>
    <recommendedName>
        <fullName evidence="4">Peptidoglycan binding-like domain-containing protein</fullName>
    </recommendedName>
</protein>
<comment type="caution">
    <text evidence="2">The sequence shown here is derived from an EMBL/GenBank/DDBJ whole genome shotgun (WGS) entry which is preliminary data.</text>
</comment>